<gene>
    <name evidence="4" type="primary">LOC107770789</name>
</gene>
<organism evidence="3 4">
    <name type="scientific">Nicotiana tabacum</name>
    <name type="common">Common tobacco</name>
    <dbReference type="NCBI Taxonomy" id="4097"/>
    <lineage>
        <taxon>Eukaryota</taxon>
        <taxon>Viridiplantae</taxon>
        <taxon>Streptophyta</taxon>
        <taxon>Embryophyta</taxon>
        <taxon>Tracheophyta</taxon>
        <taxon>Spermatophyta</taxon>
        <taxon>Magnoliopsida</taxon>
        <taxon>eudicotyledons</taxon>
        <taxon>Gunneridae</taxon>
        <taxon>Pentapetalae</taxon>
        <taxon>asterids</taxon>
        <taxon>lamiids</taxon>
        <taxon>Solanales</taxon>
        <taxon>Solanaceae</taxon>
        <taxon>Nicotianoideae</taxon>
        <taxon>Nicotianeae</taxon>
        <taxon>Nicotiana</taxon>
    </lineage>
</organism>
<dbReference type="RefSeq" id="XP_016445608.1">
    <property type="nucleotide sequence ID" value="XM_016590122.1"/>
</dbReference>
<dbReference type="OrthoDB" id="1737256at2759"/>
<protein>
    <submittedName>
        <fullName evidence="4">Uncharacterized protein LOC107770789</fullName>
    </submittedName>
</protein>
<reference evidence="4" key="2">
    <citation type="submission" date="2025-08" db="UniProtKB">
        <authorList>
            <consortium name="RefSeq"/>
        </authorList>
    </citation>
    <scope>IDENTIFICATION</scope>
    <source>
        <tissue evidence="4">Leaf</tissue>
    </source>
</reference>
<evidence type="ECO:0000256" key="1">
    <source>
        <dbReference type="SAM" id="MobiDB-lite"/>
    </source>
</evidence>
<dbReference type="InterPro" id="IPR029472">
    <property type="entry name" value="Copia-like_N"/>
</dbReference>
<dbReference type="Proteomes" id="UP000790787">
    <property type="component" value="Chromosome 10"/>
</dbReference>
<evidence type="ECO:0000313" key="4">
    <source>
        <dbReference type="RefSeq" id="XP_016445608.1"/>
    </source>
</evidence>
<feature type="domain" description="Retrotransposon Copia-like N-terminal" evidence="2">
    <location>
        <begin position="32"/>
        <end position="79"/>
    </location>
</feature>
<dbReference type="PANTHER" id="PTHR37610:SF40">
    <property type="entry name" value="OS01G0909600 PROTEIN"/>
    <property type="match status" value="1"/>
</dbReference>
<name>A0A1S3Y084_TOBAC</name>
<dbReference type="Pfam" id="PF14244">
    <property type="entry name" value="Retrotran_gag_3"/>
    <property type="match status" value="1"/>
</dbReference>
<dbReference type="AlphaFoldDB" id="A0A1S3Y084"/>
<feature type="region of interest" description="Disordered" evidence="1">
    <location>
        <begin position="1"/>
        <end position="22"/>
    </location>
</feature>
<dbReference type="PANTHER" id="PTHR37610">
    <property type="entry name" value="CCHC-TYPE DOMAIN-CONTAINING PROTEIN"/>
    <property type="match status" value="1"/>
</dbReference>
<dbReference type="GeneID" id="107770789"/>
<evidence type="ECO:0000313" key="3">
    <source>
        <dbReference type="Proteomes" id="UP000790787"/>
    </source>
</evidence>
<sequence length="239" mass="27353">MATNGDVEQPAPTVAESPNQPIVDTSSPFYMHPSDSPGIALVPIPFVGFGYRSWRRDVMRALLMKSKLGFINDDCKKPDPDSSNYRLWERCDDMMTLWILNSLAKEIADSVEYVTDAIELWKDLEDRYDQTNGTNLYQIQKEINNLSQGALDITGYYTKMKKLWEELTTLITKSHCTCNCTCGARESMHKAKQDRRLIRFLMGLRDLHCCSRKYPHDESSSHNCTGLLIIDSRGNTKRN</sequence>
<proteinExistence type="predicted"/>
<dbReference type="KEGG" id="nta:107770789"/>
<reference evidence="3" key="1">
    <citation type="journal article" date="2014" name="Nat. Commun.">
        <title>The tobacco genome sequence and its comparison with those of tomato and potato.</title>
        <authorList>
            <person name="Sierro N."/>
            <person name="Battey J.N."/>
            <person name="Ouadi S."/>
            <person name="Bakaher N."/>
            <person name="Bovet L."/>
            <person name="Willig A."/>
            <person name="Goepfert S."/>
            <person name="Peitsch M.C."/>
            <person name="Ivanov N.V."/>
        </authorList>
    </citation>
    <scope>NUCLEOTIDE SEQUENCE [LARGE SCALE GENOMIC DNA]</scope>
</reference>
<dbReference type="PaxDb" id="4097-A0A1S3Y084"/>
<evidence type="ECO:0000259" key="2">
    <source>
        <dbReference type="Pfam" id="PF14244"/>
    </source>
</evidence>
<accession>A0A1S3Y084</accession>
<keyword evidence="3" id="KW-1185">Reference proteome</keyword>